<gene>
    <name evidence="3" type="ORF">BW425_27255</name>
</gene>
<feature type="domain" description="DUF3994" evidence="1">
    <location>
        <begin position="179"/>
        <end position="274"/>
    </location>
</feature>
<sequence>MKAKKLVTLALPIMLLGGCGTDKAEKKADSKVEVKAEEKEKVSKEAYPARMSNLDYELKTKMSDITELTKRKDNDVKELNKEILKSADEVQEIFAKFYKIDPPKEFEEAHKTVIKAIDCYKEAFDTQISLAKSGSVTKKKTEQLKELMYKGNNYLEEGMQPIEKAVDHTARQNQSYDPITLSKDGKEIIGEWGSYVGDKFTKGSEFRQDGTYTIFDDEDNTPYENSHMDGKWSYNGDKKEMTLTIDEYVKDGKKAKPGEMKQSMSYTMEYFRDGIFKMVGDDGSKMHQVKRK</sequence>
<protein>
    <recommendedName>
        <fullName evidence="5">DUF3994 domain-containing protein</fullName>
    </recommendedName>
</protein>
<evidence type="ECO:0000313" key="3">
    <source>
        <dbReference type="EMBL" id="OUM45831.1"/>
    </source>
</evidence>
<evidence type="ECO:0000259" key="1">
    <source>
        <dbReference type="Pfam" id="PF13159"/>
    </source>
</evidence>
<dbReference type="Pfam" id="PF22872">
    <property type="entry name" value="DUF7018"/>
    <property type="match status" value="1"/>
</dbReference>
<dbReference type="RefSeq" id="WP_088094725.1">
    <property type="nucleotide sequence ID" value="NZ_JARHXM010000148.1"/>
</dbReference>
<name>A0A1Y3MAE7_9BACI</name>
<accession>A0A1Y3MAE7</accession>
<proteinExistence type="predicted"/>
<dbReference type="InterPro" id="IPR025057">
    <property type="entry name" value="DUF3994"/>
</dbReference>
<dbReference type="Proteomes" id="UP000195321">
    <property type="component" value="Unassembled WGS sequence"/>
</dbReference>
<evidence type="ECO:0000259" key="2">
    <source>
        <dbReference type="Pfam" id="PF22872"/>
    </source>
</evidence>
<dbReference type="Pfam" id="PF13159">
    <property type="entry name" value="DUF3994"/>
    <property type="match status" value="1"/>
</dbReference>
<comment type="caution">
    <text evidence="3">The sequence shown here is derived from an EMBL/GenBank/DDBJ whole genome shotgun (WGS) entry which is preliminary data.</text>
</comment>
<feature type="domain" description="DUF7018" evidence="2">
    <location>
        <begin position="41"/>
        <end position="158"/>
    </location>
</feature>
<dbReference type="AlphaFoldDB" id="A0A1Y3MAE7"/>
<dbReference type="EMBL" id="MWPX01000091">
    <property type="protein sequence ID" value="OUM45831.1"/>
    <property type="molecule type" value="Genomic_DNA"/>
</dbReference>
<evidence type="ECO:0000313" key="4">
    <source>
        <dbReference type="Proteomes" id="UP000195321"/>
    </source>
</evidence>
<evidence type="ECO:0008006" key="5">
    <source>
        <dbReference type="Google" id="ProtNLM"/>
    </source>
</evidence>
<dbReference type="PROSITE" id="PS51257">
    <property type="entry name" value="PROKAR_LIPOPROTEIN"/>
    <property type="match status" value="1"/>
</dbReference>
<organism evidence="3 4">
    <name type="scientific">Bacillus pseudomycoides</name>
    <dbReference type="NCBI Taxonomy" id="64104"/>
    <lineage>
        <taxon>Bacteria</taxon>
        <taxon>Bacillati</taxon>
        <taxon>Bacillota</taxon>
        <taxon>Bacilli</taxon>
        <taxon>Bacillales</taxon>
        <taxon>Bacillaceae</taxon>
        <taxon>Bacillus</taxon>
        <taxon>Bacillus cereus group</taxon>
    </lineage>
</organism>
<dbReference type="InterPro" id="IPR053854">
    <property type="entry name" value="DUF7018"/>
</dbReference>
<reference evidence="3 4" key="1">
    <citation type="submission" date="2017-02" db="EMBL/GenBank/DDBJ databases">
        <title>Bacillus pseudomycoides isolate FSL K6-0042.</title>
        <authorList>
            <person name="Kovac J."/>
        </authorList>
    </citation>
    <scope>NUCLEOTIDE SEQUENCE [LARGE SCALE GENOMIC DNA]</scope>
    <source>
        <strain evidence="3 4">FSL K6-0042</strain>
    </source>
</reference>